<evidence type="ECO:0000313" key="18">
    <source>
        <dbReference type="EMBL" id="KUK22511.1"/>
    </source>
</evidence>
<dbReference type="PANTHER" id="PTHR30612:SF0">
    <property type="entry name" value="CHLOROPLAST PROTEIN-TRANSPORTING ATPASE"/>
    <property type="match status" value="1"/>
</dbReference>
<dbReference type="Pfam" id="PF07517">
    <property type="entry name" value="SecA_DEAD"/>
    <property type="match status" value="1"/>
</dbReference>
<dbReference type="InterPro" id="IPR036266">
    <property type="entry name" value="SecA_Wing/Scaffold_sf"/>
</dbReference>
<dbReference type="InterPro" id="IPR000185">
    <property type="entry name" value="SecA"/>
</dbReference>
<comment type="similarity">
    <text evidence="2 13">Belongs to the SecA family.</text>
</comment>
<reference evidence="18 19" key="1">
    <citation type="journal article" date="2015" name="MBio">
        <title>Genome-Resolved Metagenomic Analysis Reveals Roles for Candidate Phyla and Other Microbial Community Members in Biogeochemical Transformations in Oil Reservoirs.</title>
        <authorList>
            <person name="Hu P."/>
            <person name="Tom L."/>
            <person name="Singh A."/>
            <person name="Thomas B.C."/>
            <person name="Baker B.J."/>
            <person name="Piceno Y.M."/>
            <person name="Andersen G.L."/>
            <person name="Banfield J.F."/>
        </authorList>
    </citation>
    <scope>NUCLEOTIDE SEQUENCE [LARGE SCALE GENOMIC DNA]</scope>
    <source>
        <strain evidence="18">46_26</strain>
    </source>
</reference>
<evidence type="ECO:0000256" key="3">
    <source>
        <dbReference type="ARBA" id="ARBA00022448"/>
    </source>
</evidence>
<evidence type="ECO:0000256" key="6">
    <source>
        <dbReference type="ARBA" id="ARBA00022519"/>
    </source>
</evidence>
<keyword evidence="9 13" id="KW-0653">Protein transport</keyword>
<evidence type="ECO:0000256" key="4">
    <source>
        <dbReference type="ARBA" id="ARBA00022475"/>
    </source>
</evidence>
<accession>A0A117L272</accession>
<keyword evidence="11 13" id="KW-0811">Translocation</keyword>
<dbReference type="InterPro" id="IPR001650">
    <property type="entry name" value="Helicase_C-like"/>
</dbReference>
<dbReference type="Pfam" id="PF01043">
    <property type="entry name" value="SecA_PP_bind"/>
    <property type="match status" value="1"/>
</dbReference>
<dbReference type="GO" id="GO:0008564">
    <property type="term" value="F:protein-exporting ATPase activity"/>
    <property type="evidence" value="ECO:0007669"/>
    <property type="project" value="UniProtKB-EC"/>
</dbReference>
<keyword evidence="3 13" id="KW-0813">Transport</keyword>
<keyword evidence="6" id="KW-0997">Cell inner membrane</keyword>
<evidence type="ECO:0000256" key="1">
    <source>
        <dbReference type="ARBA" id="ARBA00004496"/>
    </source>
</evidence>
<keyword evidence="7 13" id="KW-0547">Nucleotide-binding</keyword>
<evidence type="ECO:0000256" key="8">
    <source>
        <dbReference type="ARBA" id="ARBA00022840"/>
    </source>
</evidence>
<dbReference type="SUPFAM" id="SSF81767">
    <property type="entry name" value="Pre-protein crosslinking domain of SecA"/>
    <property type="match status" value="1"/>
</dbReference>
<organism evidence="18 19">
    <name type="scientific">Thermotoga petrophila</name>
    <dbReference type="NCBI Taxonomy" id="93929"/>
    <lineage>
        <taxon>Bacteria</taxon>
        <taxon>Thermotogati</taxon>
        <taxon>Thermotogota</taxon>
        <taxon>Thermotogae</taxon>
        <taxon>Thermotogales</taxon>
        <taxon>Thermotogaceae</taxon>
        <taxon>Thermotoga</taxon>
    </lineage>
</organism>
<comment type="catalytic activity">
    <reaction evidence="13">
        <text>ATP + H2O + cellular proteinSide 1 = ADP + phosphate + cellular proteinSide 2.</text>
        <dbReference type="EC" id="7.4.2.8"/>
    </reaction>
</comment>
<dbReference type="HAMAP" id="MF_01382">
    <property type="entry name" value="SecA"/>
    <property type="match status" value="1"/>
</dbReference>
<dbReference type="SMART" id="SM00958">
    <property type="entry name" value="SecA_PP_bind"/>
    <property type="match status" value="1"/>
</dbReference>
<dbReference type="GO" id="GO:0043952">
    <property type="term" value="P:protein transport by the Sec complex"/>
    <property type="evidence" value="ECO:0007669"/>
    <property type="project" value="TreeGrafter"/>
</dbReference>
<evidence type="ECO:0000259" key="17">
    <source>
        <dbReference type="PROSITE" id="PS51196"/>
    </source>
</evidence>
<protein>
    <recommendedName>
        <fullName evidence="13">Protein translocase subunit SecA</fullName>
        <ecNumber evidence="13">7.4.2.8</ecNumber>
    </recommendedName>
</protein>
<feature type="binding site" evidence="13">
    <location>
        <position position="80"/>
    </location>
    <ligand>
        <name>ATP</name>
        <dbReference type="ChEBI" id="CHEBI:30616"/>
    </ligand>
</feature>
<evidence type="ECO:0000256" key="14">
    <source>
        <dbReference type="SAM" id="MobiDB-lite"/>
    </source>
</evidence>
<feature type="binding site" evidence="13">
    <location>
        <position position="537"/>
    </location>
    <ligand>
        <name>ATP</name>
        <dbReference type="ChEBI" id="CHEBI:30616"/>
    </ligand>
</feature>
<dbReference type="PATRIC" id="fig|93930.3.peg.433"/>
<keyword evidence="8 13" id="KW-0067">ATP-binding</keyword>
<comment type="subunit">
    <text evidence="13">Monomer and homodimer. Part of the essential Sec protein translocation apparatus which comprises SecA, SecYEG and auxiliary proteins SecDF. Other proteins may also be involved.</text>
</comment>
<dbReference type="PROSITE" id="PS51196">
    <property type="entry name" value="SECA_MOTOR_DEAD"/>
    <property type="match status" value="1"/>
</dbReference>
<dbReference type="EMBL" id="LGFG01000144">
    <property type="protein sequence ID" value="KUK22511.1"/>
    <property type="molecule type" value="Genomic_DNA"/>
</dbReference>
<keyword evidence="10 13" id="KW-1278">Translocase</keyword>
<evidence type="ECO:0000313" key="19">
    <source>
        <dbReference type="Proteomes" id="UP000058636"/>
    </source>
</evidence>
<evidence type="ECO:0000256" key="13">
    <source>
        <dbReference type="HAMAP-Rule" id="MF_01382"/>
    </source>
</evidence>
<dbReference type="SUPFAM" id="SSF81886">
    <property type="entry name" value="Helical scaffold and wing domains of SecA"/>
    <property type="match status" value="1"/>
</dbReference>
<dbReference type="InterPro" id="IPR011115">
    <property type="entry name" value="SecA_DEAD"/>
</dbReference>
<feature type="region of interest" description="Disordered" evidence="14">
    <location>
        <begin position="851"/>
        <end position="871"/>
    </location>
</feature>
<dbReference type="InterPro" id="IPR020937">
    <property type="entry name" value="SecA_CS"/>
</dbReference>
<dbReference type="InterPro" id="IPR011130">
    <property type="entry name" value="SecA_preprotein_X-link_dom"/>
</dbReference>
<evidence type="ECO:0000256" key="2">
    <source>
        <dbReference type="ARBA" id="ARBA00007650"/>
    </source>
</evidence>
<comment type="subcellular location">
    <subcellularLocation>
        <location evidence="13">Cell membrane</location>
        <topology evidence="13">Peripheral membrane protein</topology>
        <orientation evidence="13">Cytoplasmic side</orientation>
    </subcellularLocation>
    <subcellularLocation>
        <location evidence="1 13">Cytoplasm</location>
    </subcellularLocation>
    <text evidence="13">Distribution is 50-50.</text>
</comment>
<evidence type="ECO:0000256" key="12">
    <source>
        <dbReference type="ARBA" id="ARBA00023136"/>
    </source>
</evidence>
<dbReference type="SUPFAM" id="SSF52540">
    <property type="entry name" value="P-loop containing nucleoside triphosphate hydrolases"/>
    <property type="match status" value="2"/>
</dbReference>
<dbReference type="GO" id="GO:0005829">
    <property type="term" value="C:cytosol"/>
    <property type="evidence" value="ECO:0007669"/>
    <property type="project" value="TreeGrafter"/>
</dbReference>
<feature type="domain" description="Helicase C-terminal" evidence="16">
    <location>
        <begin position="459"/>
        <end position="641"/>
    </location>
</feature>
<evidence type="ECO:0000259" key="15">
    <source>
        <dbReference type="PROSITE" id="PS51192"/>
    </source>
</evidence>
<dbReference type="GO" id="GO:0005524">
    <property type="term" value="F:ATP binding"/>
    <property type="evidence" value="ECO:0007669"/>
    <property type="project" value="UniProtKB-UniRule"/>
</dbReference>
<dbReference type="NCBIfam" id="NF006630">
    <property type="entry name" value="PRK09200.1"/>
    <property type="match status" value="1"/>
</dbReference>
<feature type="domain" description="Helicase ATP-binding" evidence="15">
    <location>
        <begin position="82"/>
        <end position="289"/>
    </location>
</feature>
<dbReference type="Gene3D" id="3.40.50.300">
    <property type="entry name" value="P-loop containing nucleotide triphosphate hydrolases"/>
    <property type="match status" value="3"/>
</dbReference>
<dbReference type="FunFam" id="3.40.50.300:FF:003148">
    <property type="entry name" value="Protein translocase subunit SecA"/>
    <property type="match status" value="1"/>
</dbReference>
<dbReference type="CDD" id="cd17928">
    <property type="entry name" value="DEXDc_SecA"/>
    <property type="match status" value="1"/>
</dbReference>
<dbReference type="InterPro" id="IPR044722">
    <property type="entry name" value="SecA_SF2_C"/>
</dbReference>
<dbReference type="GO" id="GO:0065002">
    <property type="term" value="P:intracellular protein transmembrane transport"/>
    <property type="evidence" value="ECO:0007669"/>
    <property type="project" value="UniProtKB-UniRule"/>
</dbReference>
<dbReference type="GO" id="GO:0017038">
    <property type="term" value="P:protein import"/>
    <property type="evidence" value="ECO:0007669"/>
    <property type="project" value="InterPro"/>
</dbReference>
<evidence type="ECO:0000256" key="5">
    <source>
        <dbReference type="ARBA" id="ARBA00022490"/>
    </source>
</evidence>
<evidence type="ECO:0000256" key="11">
    <source>
        <dbReference type="ARBA" id="ARBA00023010"/>
    </source>
</evidence>
<dbReference type="GO" id="GO:0006605">
    <property type="term" value="P:protein targeting"/>
    <property type="evidence" value="ECO:0007669"/>
    <property type="project" value="UniProtKB-UniRule"/>
</dbReference>
<keyword evidence="5 13" id="KW-0963">Cytoplasm</keyword>
<dbReference type="PROSITE" id="PS51192">
    <property type="entry name" value="HELICASE_ATP_BIND_1"/>
    <property type="match status" value="1"/>
</dbReference>
<feature type="domain" description="SecA family profile" evidence="17">
    <location>
        <begin position="1"/>
        <end position="615"/>
    </location>
</feature>
<dbReference type="AlphaFoldDB" id="A0A117L272"/>
<dbReference type="Pfam" id="PF07516">
    <property type="entry name" value="SecA_SW"/>
    <property type="match status" value="1"/>
</dbReference>
<comment type="caution">
    <text evidence="18">The sequence shown here is derived from an EMBL/GenBank/DDBJ whole genome shotgun (WGS) entry which is preliminary data.</text>
</comment>
<dbReference type="PROSITE" id="PS51194">
    <property type="entry name" value="HELICASE_CTER"/>
    <property type="match status" value="1"/>
</dbReference>
<sequence length="871" mass="100584">MMLFDKNKRILKKYEKMVSKINQIESDMRSKKNSELIRLSTELKEKVNSFEDADEHLFEAFALVREAARRTLGMRPFDVQVMGGIALHEGKVAEMKTGEGKTLAATMPIYLNALIGKGVHLVTVNDYLARRDALWMGPVYLFLGLRVGVINSLGKSYEVVWKNPDLARKAIEENWSVWPESFNGEVLKEESMNKEAVEAFQVELKEITRKEAYLCDVTYGTNNEFGFDYLRDNLVLDYNDKVQRGHFYAIVDEADSVLIDEARTPLIISGPSKESPSVYRRFAQIAKKFVKDKDFTVDEKARTIILTEEGVAKAEKIIGVENLYDPGNVSLLYHLINALKALHLFKKDVDYVVMNGEVIIVDEFTGRLLPGRRYSGGLHQAIEAKEGVPIKEESITYATITFQNYFRMYEKLAGMTGTAKTEESEFVQVYGMEVVVIPTHKPMIRKDHDDLVFRTQKEKYEKIVEEIEKRYKKGQPVLVGTTSIEKSELLSSMLKKKGIPHQVLNAKYHEKEAEIVAKAGQKGMVTIATNMAGRGTDIKLGPGVAELGGLCIIGTERHESRRIDNQLRGRAGRQGDPGESIFFLSLEDDLLRIFGSEQIGKVMNILKIEEGQPIQHPMLSKLIENIQKKVEGINFSIRKTLMEMDDVLDKQRRAVYSLRDQILLEKDYDEYLKDIFEDVVSTRVEEFCSGKNWDIESLKNSLSFFPAGLFDLDEKQFSSSEELHDYLFNRLWEEYQRKKQEIGEDYRKVIRFLMLRIIDDHWRRYLEEVEHVKEAVQLRSYGQKDPIVEFKKETYYMFDEMMRRINDTIANYVLRVVKVSEKDEKEAKEELGKIRLVHEEFNLVNRAMRRATEKKKKKDGLPSFGRIRVKR</sequence>
<dbReference type="InterPro" id="IPR027417">
    <property type="entry name" value="P-loop_NTPase"/>
</dbReference>
<evidence type="ECO:0000256" key="9">
    <source>
        <dbReference type="ARBA" id="ARBA00022927"/>
    </source>
</evidence>
<comment type="function">
    <text evidence="13">Part of the Sec protein translocase complex. Interacts with the SecYEG preprotein conducting channel. Has a central role in coupling the hydrolysis of ATP to the transfer of proteins into and across the cell membrane, serving as an ATP-driven molecular motor driving the stepwise translocation of polypeptide chains across the membrane.</text>
</comment>
<dbReference type="PRINTS" id="PR00906">
    <property type="entry name" value="SECA"/>
</dbReference>
<evidence type="ECO:0000256" key="10">
    <source>
        <dbReference type="ARBA" id="ARBA00022967"/>
    </source>
</evidence>
<feature type="binding site" evidence="13">
    <location>
        <begin position="98"/>
        <end position="102"/>
    </location>
    <ligand>
        <name>ATP</name>
        <dbReference type="ChEBI" id="CHEBI:30616"/>
    </ligand>
</feature>
<dbReference type="SMART" id="SM00957">
    <property type="entry name" value="SecA_DEAD"/>
    <property type="match status" value="1"/>
</dbReference>
<dbReference type="Proteomes" id="UP000058636">
    <property type="component" value="Unassembled WGS sequence"/>
</dbReference>
<keyword evidence="12 13" id="KW-0472">Membrane</keyword>
<dbReference type="Gene3D" id="1.10.3060.10">
    <property type="entry name" value="Helical scaffold and wing domains of SecA"/>
    <property type="match status" value="1"/>
</dbReference>
<dbReference type="Pfam" id="PF21090">
    <property type="entry name" value="P-loop_SecA"/>
    <property type="match status" value="2"/>
</dbReference>
<dbReference type="PROSITE" id="PS01312">
    <property type="entry name" value="SECA"/>
    <property type="match status" value="1"/>
</dbReference>
<name>A0A117L272_9THEM</name>
<dbReference type="FunFam" id="3.40.50.300:FF:000694">
    <property type="entry name" value="Preprotein translocase subunit SecA"/>
    <property type="match status" value="1"/>
</dbReference>
<dbReference type="PANTHER" id="PTHR30612">
    <property type="entry name" value="SECA INNER MEMBRANE COMPONENT OF SEC PROTEIN SECRETION SYSTEM"/>
    <property type="match status" value="1"/>
</dbReference>
<proteinExistence type="inferred from homology"/>
<evidence type="ECO:0000259" key="16">
    <source>
        <dbReference type="PROSITE" id="PS51194"/>
    </source>
</evidence>
<evidence type="ECO:0000256" key="7">
    <source>
        <dbReference type="ARBA" id="ARBA00022741"/>
    </source>
</evidence>
<dbReference type="InterPro" id="IPR014001">
    <property type="entry name" value="Helicase_ATP-bd"/>
</dbReference>
<dbReference type="InterPro" id="IPR036670">
    <property type="entry name" value="SecA_X-link_sf"/>
</dbReference>
<dbReference type="GO" id="GO:0031522">
    <property type="term" value="C:cell envelope Sec protein transport complex"/>
    <property type="evidence" value="ECO:0007669"/>
    <property type="project" value="TreeGrafter"/>
</dbReference>
<dbReference type="GO" id="GO:0005886">
    <property type="term" value="C:plasma membrane"/>
    <property type="evidence" value="ECO:0007669"/>
    <property type="project" value="UniProtKB-SubCell"/>
</dbReference>
<keyword evidence="4 13" id="KW-1003">Cell membrane</keyword>
<dbReference type="InterPro" id="IPR014018">
    <property type="entry name" value="SecA_motor_DEAD"/>
</dbReference>
<dbReference type="CDD" id="cd18803">
    <property type="entry name" value="SF2_C_secA"/>
    <property type="match status" value="1"/>
</dbReference>
<dbReference type="InterPro" id="IPR011116">
    <property type="entry name" value="SecA_Wing/Scaffold"/>
</dbReference>
<dbReference type="EC" id="7.4.2.8" evidence="13"/>
<gene>
    <name evidence="13" type="primary">secA</name>
    <name evidence="18" type="ORF">XD57_1390</name>
</gene>